<evidence type="ECO:0000256" key="2">
    <source>
        <dbReference type="ARBA" id="ARBA00022630"/>
    </source>
</evidence>
<gene>
    <name evidence="7" type="ORF">JR316_007493</name>
</gene>
<dbReference type="PANTHER" id="PTHR13789">
    <property type="entry name" value="MONOOXYGENASE"/>
    <property type="match status" value="1"/>
</dbReference>
<dbReference type="SUPFAM" id="SSF51905">
    <property type="entry name" value="FAD/NAD(P)-binding domain"/>
    <property type="match status" value="1"/>
</dbReference>
<evidence type="ECO:0000256" key="4">
    <source>
        <dbReference type="ARBA" id="ARBA00023002"/>
    </source>
</evidence>
<evidence type="ECO:0000313" key="7">
    <source>
        <dbReference type="EMBL" id="KAG5167154.1"/>
    </source>
</evidence>
<dbReference type="PANTHER" id="PTHR13789:SF147">
    <property type="entry name" value="PUTATIVE (AFU_ORTHOLOGUE AFUA_2G01950)-RELATED"/>
    <property type="match status" value="1"/>
</dbReference>
<dbReference type="InterPro" id="IPR036188">
    <property type="entry name" value="FAD/NAD-bd_sf"/>
</dbReference>
<dbReference type="PRINTS" id="PR00420">
    <property type="entry name" value="RNGMNOXGNASE"/>
</dbReference>
<sequence>MQSVGKDTTVVPLRFVVVGGGITGLSTAYSLARAGHSVVVLEKTDGARKNTMNVRCPPSMTRVLHQWGLKNEIDEMAQVCDRINWYSGPNAEPLGSLILEHFVRDVAANLCFLEHGRLHDLFLKLAKNQGVDIKYNSRVIGADSETGYVSLENGEQVYGDVIIAADGYNSAMRDIVVGEENNTNPEKTLILSFGLPSCVLQGDPELQSVVDSNATSYWLGDGYFCVGNLLNKDRDFAGVVSQKYSGSREVGDWTTAEDIGQTNIDFGKLDTRASVDSLVCENSRIALVGGAAHPLLYGANHNHALGFEDAQALGCLFSRLQCKDQVSQLLTAYNEIRQPWSQFALAHTYRHHQLLRLPVGPEQQARDALMRPTMRRLGDAAAAAAVPDGSIDEPLFRRVWGGDLQLFAYDARERVEDWWSKWGASIVKKSSMATLVVPRVQVSVSTKTE</sequence>
<reference evidence="7" key="1">
    <citation type="submission" date="2021-02" db="EMBL/GenBank/DDBJ databases">
        <title>Psilocybe cubensis genome.</title>
        <authorList>
            <person name="Mckernan K.J."/>
            <person name="Crawford S."/>
            <person name="Trippe A."/>
            <person name="Kane L.T."/>
            <person name="Mclaughlin S."/>
        </authorList>
    </citation>
    <scope>NUCLEOTIDE SEQUENCE [LARGE SCALE GENOMIC DNA]</scope>
    <source>
        <strain evidence="7">MGC-MH-2018</strain>
    </source>
</reference>
<keyword evidence="4" id="KW-0560">Oxidoreductase</keyword>
<dbReference type="GO" id="GO:0071949">
    <property type="term" value="F:FAD binding"/>
    <property type="evidence" value="ECO:0007669"/>
    <property type="project" value="InterPro"/>
</dbReference>
<keyword evidence="3" id="KW-0274">FAD</keyword>
<name>A0A8H7XWT1_PSICU</name>
<accession>A0A8H7XWT1</accession>
<evidence type="ECO:0000256" key="3">
    <source>
        <dbReference type="ARBA" id="ARBA00022827"/>
    </source>
</evidence>
<keyword evidence="2" id="KW-0285">Flavoprotein</keyword>
<comment type="similarity">
    <text evidence="1">Belongs to the paxM FAD-dependent monooxygenase family.</text>
</comment>
<dbReference type="AlphaFoldDB" id="A0A8H7XWT1"/>
<proteinExistence type="inferred from homology"/>
<organism evidence="7">
    <name type="scientific">Psilocybe cubensis</name>
    <name type="common">Psychedelic mushroom</name>
    <name type="synonym">Stropharia cubensis</name>
    <dbReference type="NCBI Taxonomy" id="181762"/>
    <lineage>
        <taxon>Eukaryota</taxon>
        <taxon>Fungi</taxon>
        <taxon>Dikarya</taxon>
        <taxon>Basidiomycota</taxon>
        <taxon>Agaricomycotina</taxon>
        <taxon>Agaricomycetes</taxon>
        <taxon>Agaricomycetidae</taxon>
        <taxon>Agaricales</taxon>
        <taxon>Agaricineae</taxon>
        <taxon>Strophariaceae</taxon>
        <taxon>Psilocybe</taxon>
    </lineage>
</organism>
<dbReference type="GO" id="GO:0004497">
    <property type="term" value="F:monooxygenase activity"/>
    <property type="evidence" value="ECO:0007669"/>
    <property type="project" value="UniProtKB-KW"/>
</dbReference>
<dbReference type="EMBL" id="JAFIQS010000007">
    <property type="protein sequence ID" value="KAG5167154.1"/>
    <property type="molecule type" value="Genomic_DNA"/>
</dbReference>
<dbReference type="InterPro" id="IPR002938">
    <property type="entry name" value="FAD-bd"/>
</dbReference>
<evidence type="ECO:0000259" key="6">
    <source>
        <dbReference type="Pfam" id="PF01494"/>
    </source>
</evidence>
<protein>
    <recommendedName>
        <fullName evidence="6">FAD-binding domain-containing protein</fullName>
    </recommendedName>
</protein>
<dbReference type="Gene3D" id="3.50.50.60">
    <property type="entry name" value="FAD/NAD(P)-binding domain"/>
    <property type="match status" value="1"/>
</dbReference>
<comment type="caution">
    <text evidence="7">The sequence shown here is derived from an EMBL/GenBank/DDBJ whole genome shotgun (WGS) entry which is preliminary data.</text>
</comment>
<feature type="domain" description="FAD-binding" evidence="6">
    <location>
        <begin position="16"/>
        <end position="220"/>
    </location>
</feature>
<evidence type="ECO:0000256" key="5">
    <source>
        <dbReference type="ARBA" id="ARBA00023033"/>
    </source>
</evidence>
<keyword evidence="5" id="KW-0503">Monooxygenase</keyword>
<dbReference type="Pfam" id="PF01494">
    <property type="entry name" value="FAD_binding_3"/>
    <property type="match status" value="1"/>
</dbReference>
<evidence type="ECO:0000256" key="1">
    <source>
        <dbReference type="ARBA" id="ARBA00007992"/>
    </source>
</evidence>
<dbReference type="InterPro" id="IPR050493">
    <property type="entry name" value="FAD-dep_Monooxygenase_BioMet"/>
</dbReference>